<reference evidence="5" key="1">
    <citation type="journal article" date="2019" name="Int. J. Syst. Evol. Microbiol.">
        <title>The Global Catalogue of Microorganisms (GCM) 10K type strain sequencing project: providing services to taxonomists for standard genome sequencing and annotation.</title>
        <authorList>
            <consortium name="The Broad Institute Genomics Platform"/>
            <consortium name="The Broad Institute Genome Sequencing Center for Infectious Disease"/>
            <person name="Wu L."/>
            <person name="Ma J."/>
        </authorList>
    </citation>
    <scope>NUCLEOTIDE SEQUENCE [LARGE SCALE GENOMIC DNA]</scope>
    <source>
        <strain evidence="5">NBRC 111980</strain>
    </source>
</reference>
<evidence type="ECO:0000313" key="5">
    <source>
        <dbReference type="Proteomes" id="UP001156670"/>
    </source>
</evidence>
<name>A0ABQ5XY03_9GAMM</name>
<dbReference type="Pfam" id="PF05593">
    <property type="entry name" value="RHS_repeat"/>
    <property type="match status" value="3"/>
</dbReference>
<dbReference type="EMBL" id="BSOB01000061">
    <property type="protein sequence ID" value="GLQ95248.1"/>
    <property type="molecule type" value="Genomic_DNA"/>
</dbReference>
<evidence type="ECO:0000259" key="3">
    <source>
        <dbReference type="Pfam" id="PF25023"/>
    </source>
</evidence>
<dbReference type="InterPro" id="IPR031325">
    <property type="entry name" value="RHS_repeat"/>
</dbReference>
<accession>A0ABQ5XY03</accession>
<dbReference type="NCBIfam" id="TIGR01643">
    <property type="entry name" value="YD_repeat_2x"/>
    <property type="match status" value="4"/>
</dbReference>
<evidence type="ECO:0008006" key="6">
    <source>
        <dbReference type="Google" id="ProtNLM"/>
    </source>
</evidence>
<dbReference type="PANTHER" id="PTHR32305">
    <property type="match status" value="1"/>
</dbReference>
<dbReference type="Pfam" id="PF20148">
    <property type="entry name" value="DUF6531"/>
    <property type="match status" value="1"/>
</dbReference>
<dbReference type="Proteomes" id="UP001156670">
    <property type="component" value="Unassembled WGS sequence"/>
</dbReference>
<evidence type="ECO:0000256" key="1">
    <source>
        <dbReference type="ARBA" id="ARBA00022737"/>
    </source>
</evidence>
<protein>
    <recommendedName>
        <fullName evidence="6">RHS repeat protein</fullName>
    </recommendedName>
</protein>
<evidence type="ECO:0000313" key="4">
    <source>
        <dbReference type="EMBL" id="GLQ95248.1"/>
    </source>
</evidence>
<proteinExistence type="predicted"/>
<dbReference type="Pfam" id="PF25023">
    <property type="entry name" value="TEN_YD-shell"/>
    <property type="match status" value="1"/>
</dbReference>
<feature type="domain" description="DUF6531" evidence="2">
    <location>
        <begin position="162"/>
        <end position="243"/>
    </location>
</feature>
<organism evidence="4 5">
    <name type="scientific">Dyella acidisoli</name>
    <dbReference type="NCBI Taxonomy" id="1867834"/>
    <lineage>
        <taxon>Bacteria</taxon>
        <taxon>Pseudomonadati</taxon>
        <taxon>Pseudomonadota</taxon>
        <taxon>Gammaproteobacteria</taxon>
        <taxon>Lysobacterales</taxon>
        <taxon>Rhodanobacteraceae</taxon>
        <taxon>Dyella</taxon>
    </lineage>
</organism>
<dbReference type="InterPro" id="IPR045351">
    <property type="entry name" value="DUF6531"/>
</dbReference>
<dbReference type="Gene3D" id="2.180.10.10">
    <property type="entry name" value="RHS repeat-associated core"/>
    <property type="match status" value="2"/>
</dbReference>
<dbReference type="InterPro" id="IPR056823">
    <property type="entry name" value="TEN-like_YD-shell"/>
</dbReference>
<dbReference type="RefSeq" id="WP_284322935.1">
    <property type="nucleotide sequence ID" value="NZ_BSOB01000061.1"/>
</dbReference>
<comment type="caution">
    <text evidence="4">The sequence shown here is derived from an EMBL/GenBank/DDBJ whole genome shotgun (WGS) entry which is preliminary data.</text>
</comment>
<dbReference type="InterPro" id="IPR050708">
    <property type="entry name" value="T6SS_VgrG/RHS"/>
</dbReference>
<gene>
    <name evidence="4" type="ORF">GCM10007901_42030</name>
</gene>
<dbReference type="PANTHER" id="PTHR32305:SF15">
    <property type="entry name" value="PROTEIN RHSA-RELATED"/>
    <property type="match status" value="1"/>
</dbReference>
<keyword evidence="5" id="KW-1185">Reference proteome</keyword>
<evidence type="ECO:0000259" key="2">
    <source>
        <dbReference type="Pfam" id="PF20148"/>
    </source>
</evidence>
<keyword evidence="1" id="KW-0677">Repeat</keyword>
<dbReference type="InterPro" id="IPR006530">
    <property type="entry name" value="YD"/>
</dbReference>
<sequence length="835" mass="89214">MKWSIRKWLVVLAGLLLIGMSLGVFANHAPISYFSSSNYLQDTTKDRYPTAMAALQSGWYVTNYCPNGGYYDVLLGAEPDPNSPGNGYAVGALWTPYSKRLGCDGHLIASAQYNMDSYMEQWTACSATTVQSRYPGFPCTSPTGVDPDKSRGRVVSPNCACGDPIDPATGNAYLIKTEYRGVGPFPLEVAWTYNSSGVSATTSPTEQILGANRTLNYLRSVRVYSQSANNLVSAYLTRDDGKTYIADFANGVWTLDADVDGALTSTQDDNGNFTGFSYLNNLGQTEAYSSSGDLVSITDRNGFQQTLTRNSKNQITSAQDSLGRTLAFAYDSAGRLSQVTQPDGGLITFAYDSNNNLQKVTYPDNKSIQYNYGESAYTSGATLPHALTSIVDENGVTYDTTTYNNNGLATANALVGNVANYALSYQLSQSAVTTATITDPLGATSTVNFQPSLGLNRPLKQSSSCSNCVTLTDNYTFGSNGQVATHTDGRGNIASYAYDNAALLTQRIDAQSSSVQRTTAFTWNDTLRLPLTRTVSNASGDVVNNSQWVYNSIGQTLARCEIDPANSAAAGYACSNTGTVPAGVRRWTYSYCTAVDTTQCPIVGLTLTVTGPRTDITQTTAYSYYLTSSATNCGTPGAACHQAGDLRTVTDVSGHVTTVASYDADGRVTRLTDPNGVNTDLTYTPRGWLASRAVGGAQTTLGYTAYGAVQTVTDPDGTKTTYGYDAAHRLTKITDAQGNYVQYTLDAAGNKTAEQVYDSTGTLHKSLSRTFNTLGQLTKVMDGLSHTVFDASASGSYDANGNLIQSADGLGIQRQMGYDALNRLVQTLDNYNGTN</sequence>
<feature type="domain" description="Teneurin-like YD-shell" evidence="3">
    <location>
        <begin position="287"/>
        <end position="384"/>
    </location>
</feature>